<dbReference type="EMBL" id="RJPQ01000003">
    <property type="protein sequence ID" value="RSJ86635.1"/>
    <property type="molecule type" value="Genomic_DNA"/>
</dbReference>
<sequence length="239" mass="27606">MADTQELEDFRTVLSTWPDTDFEITDTIIKFGDFLGARPPLMRELYKLIKLKGSQYEYNSLLGTTILFTRTQNGQITFSFNGEEQVWSEDSFFLFLAILDVYFGKIYPIGSVVELDLDLLNSELKEMFSEEPGALVMLTGRKAPLAEGFDPYVIDYFGRVWPFGEVAAFPPVFVSNMMIKNVVHFGYENEWEERISEEVIRQTYIKSHQLSTAFMTRVDQLAYLAFLNEKLVEKEGLDE</sequence>
<reference evidence="1 4" key="2">
    <citation type="submission" date="2019-07" db="EMBL/GenBank/DDBJ databases">
        <title>Whole genome shotgun sequence of Streptococcus oligofermentans NBRC 106105.</title>
        <authorList>
            <person name="Hosoyama A."/>
            <person name="Uohara A."/>
            <person name="Ohji S."/>
            <person name="Ichikawa N."/>
        </authorList>
    </citation>
    <scope>NUCLEOTIDE SEQUENCE [LARGE SCALE GENOMIC DNA]</scope>
    <source>
        <strain evidence="1 4">NBRC 106105</strain>
    </source>
</reference>
<evidence type="ECO:0008006" key="5">
    <source>
        <dbReference type="Google" id="ProtNLM"/>
    </source>
</evidence>
<accession>A0A3R9MPM6</accession>
<dbReference type="EMBL" id="BJYQ01000090">
    <property type="protein sequence ID" value="GEN97632.1"/>
    <property type="molecule type" value="Genomic_DNA"/>
</dbReference>
<name>A0A3R9MPM6_STRCR</name>
<dbReference type="InterPro" id="IPR025233">
    <property type="entry name" value="DUF4176"/>
</dbReference>
<gene>
    <name evidence="2" type="ORF">D8794_04055</name>
    <name evidence="1" type="ORF">SOL01_15060</name>
</gene>
<evidence type="ECO:0000313" key="2">
    <source>
        <dbReference type="EMBL" id="RSJ86635.1"/>
    </source>
</evidence>
<comment type="caution">
    <text evidence="2">The sequence shown here is derived from an EMBL/GenBank/DDBJ whole genome shotgun (WGS) entry which is preliminary data.</text>
</comment>
<evidence type="ECO:0000313" key="3">
    <source>
        <dbReference type="Proteomes" id="UP000277890"/>
    </source>
</evidence>
<dbReference type="Proteomes" id="UP000321868">
    <property type="component" value="Unassembled WGS sequence"/>
</dbReference>
<dbReference type="RefSeq" id="WP_015605576.1">
    <property type="nucleotide sequence ID" value="NZ_BJYQ01000090.1"/>
</dbReference>
<organism evidence="2 3">
    <name type="scientific">Streptococcus cristatus</name>
    <dbReference type="NCBI Taxonomy" id="45634"/>
    <lineage>
        <taxon>Bacteria</taxon>
        <taxon>Bacillati</taxon>
        <taxon>Bacillota</taxon>
        <taxon>Bacilli</taxon>
        <taxon>Lactobacillales</taxon>
        <taxon>Streptococcaceae</taxon>
        <taxon>Streptococcus</taxon>
    </lineage>
</organism>
<dbReference type="AlphaFoldDB" id="A0A3R9MPM6"/>
<dbReference type="Pfam" id="PF13780">
    <property type="entry name" value="DUF4176"/>
    <property type="match status" value="1"/>
</dbReference>
<evidence type="ECO:0000313" key="4">
    <source>
        <dbReference type="Proteomes" id="UP000321868"/>
    </source>
</evidence>
<reference evidence="2 3" key="1">
    <citation type="submission" date="2018-11" db="EMBL/GenBank/DDBJ databases">
        <title>Species Designations Belie Phenotypic and Genotypic Heterogeneity in Oral Streptococci.</title>
        <authorList>
            <person name="Velsko I."/>
        </authorList>
    </citation>
    <scope>NUCLEOTIDE SEQUENCE [LARGE SCALE GENOMIC DNA]</scope>
    <source>
        <strain evidence="2 3">A54</strain>
    </source>
</reference>
<evidence type="ECO:0000313" key="1">
    <source>
        <dbReference type="EMBL" id="GEN97632.1"/>
    </source>
</evidence>
<protein>
    <recommendedName>
        <fullName evidence="5">DUF4176 domain-containing protein</fullName>
    </recommendedName>
</protein>
<dbReference type="OrthoDB" id="2227383at2"/>
<dbReference type="Proteomes" id="UP000277890">
    <property type="component" value="Unassembled WGS sequence"/>
</dbReference>
<proteinExistence type="predicted"/>